<dbReference type="InterPro" id="IPR000327">
    <property type="entry name" value="POU_dom"/>
</dbReference>
<evidence type="ECO:0000256" key="1">
    <source>
        <dbReference type="ARBA" id="ARBA00004177"/>
    </source>
</evidence>
<feature type="region of interest" description="Disordered" evidence="5">
    <location>
        <begin position="1"/>
        <end position="22"/>
    </location>
</feature>
<keyword evidence="8" id="KW-1185">Reference proteome</keyword>
<dbReference type="AlphaFoldDB" id="A0A1J1IY33"/>
<dbReference type="STRING" id="568069.A0A1J1IY33"/>
<comment type="subcellular location">
    <subcellularLocation>
        <location evidence="1">Endosome</location>
    </subcellularLocation>
</comment>
<protein>
    <submittedName>
        <fullName evidence="7">CLUMA_CG016503, isoform A</fullName>
    </submittedName>
</protein>
<proteinExistence type="inferred from homology"/>
<reference evidence="7 8" key="1">
    <citation type="submission" date="2015-04" db="EMBL/GenBank/DDBJ databases">
        <authorList>
            <person name="Syromyatnikov M.Y."/>
            <person name="Popov V.N."/>
        </authorList>
    </citation>
    <scope>NUCLEOTIDE SEQUENCE [LARGE SCALE GENOMIC DNA]</scope>
</reference>
<dbReference type="PANTHER" id="PTHR22761:SF10">
    <property type="entry name" value="GH13992P"/>
    <property type="match status" value="1"/>
</dbReference>
<dbReference type="OrthoDB" id="5592979at2759"/>
<dbReference type="PANTHER" id="PTHR22761">
    <property type="entry name" value="CHARGED MULTIVESICULAR BODY PROTEIN"/>
    <property type="match status" value="1"/>
</dbReference>
<dbReference type="InterPro" id="IPR005024">
    <property type="entry name" value="Snf7_fam"/>
</dbReference>
<evidence type="ECO:0000313" key="8">
    <source>
        <dbReference type="Proteomes" id="UP000183832"/>
    </source>
</evidence>
<dbReference type="GO" id="GO:0000815">
    <property type="term" value="C:ESCRT III complex"/>
    <property type="evidence" value="ECO:0007669"/>
    <property type="project" value="TreeGrafter"/>
</dbReference>
<feature type="coiled-coil region" evidence="4">
    <location>
        <begin position="34"/>
        <end position="96"/>
    </location>
</feature>
<keyword evidence="4" id="KW-0175">Coiled coil</keyword>
<accession>A0A1J1IY33</accession>
<dbReference type="GO" id="GO:0006900">
    <property type="term" value="P:vesicle budding from membrane"/>
    <property type="evidence" value="ECO:0007669"/>
    <property type="project" value="TreeGrafter"/>
</dbReference>
<evidence type="ECO:0000313" key="7">
    <source>
        <dbReference type="EMBL" id="CRL03481.1"/>
    </source>
</evidence>
<organism evidence="7 8">
    <name type="scientific">Clunio marinus</name>
    <dbReference type="NCBI Taxonomy" id="568069"/>
    <lineage>
        <taxon>Eukaryota</taxon>
        <taxon>Metazoa</taxon>
        <taxon>Ecdysozoa</taxon>
        <taxon>Arthropoda</taxon>
        <taxon>Hexapoda</taxon>
        <taxon>Insecta</taxon>
        <taxon>Pterygota</taxon>
        <taxon>Neoptera</taxon>
        <taxon>Endopterygota</taxon>
        <taxon>Diptera</taxon>
        <taxon>Nematocera</taxon>
        <taxon>Chironomoidea</taxon>
        <taxon>Chironomidae</taxon>
        <taxon>Clunio</taxon>
    </lineage>
</organism>
<sequence>MSFFKNLFGGKKADPAPTTSDSIQKLRETENMLLKKQEFLETKLEAELKIAKENASSNKRVALQALKRKKRYEQQLEQLQGTLTTIETQREALENANTNAAVLDTMKGASDALKKTHKDMNVDNVHDMMDDIAEQNDVANEISNAISSGIISSSGVDEDELAKELEELEQEELDKDLLNVGPATNKLPEVPSTDLPTTSKDKEKKKAKPVAADDMDDDPDMKELMQWAN</sequence>
<evidence type="ECO:0000256" key="5">
    <source>
        <dbReference type="SAM" id="MobiDB-lite"/>
    </source>
</evidence>
<dbReference type="Proteomes" id="UP000183832">
    <property type="component" value="Unassembled WGS sequence"/>
</dbReference>
<dbReference type="Gene3D" id="6.10.250.1710">
    <property type="match status" value="1"/>
</dbReference>
<comment type="similarity">
    <text evidence="2">Belongs to the SNF7 family.</text>
</comment>
<evidence type="ECO:0000256" key="2">
    <source>
        <dbReference type="ARBA" id="ARBA00006190"/>
    </source>
</evidence>
<evidence type="ECO:0000256" key="3">
    <source>
        <dbReference type="ARBA" id="ARBA00022753"/>
    </source>
</evidence>
<feature type="region of interest" description="Disordered" evidence="5">
    <location>
        <begin position="168"/>
        <end position="229"/>
    </location>
</feature>
<evidence type="ECO:0000256" key="4">
    <source>
        <dbReference type="SAM" id="Coils"/>
    </source>
</evidence>
<dbReference type="EMBL" id="CVRI01000059">
    <property type="protein sequence ID" value="CRL03481.1"/>
    <property type="molecule type" value="Genomic_DNA"/>
</dbReference>
<dbReference type="GO" id="GO:0009898">
    <property type="term" value="C:cytoplasmic side of plasma membrane"/>
    <property type="evidence" value="ECO:0007669"/>
    <property type="project" value="TreeGrafter"/>
</dbReference>
<dbReference type="PROSITE" id="PS51179">
    <property type="entry name" value="POU_3"/>
    <property type="match status" value="1"/>
</dbReference>
<keyword evidence="3" id="KW-0967">Endosome</keyword>
<dbReference type="GO" id="GO:0003700">
    <property type="term" value="F:DNA-binding transcription factor activity"/>
    <property type="evidence" value="ECO:0007669"/>
    <property type="project" value="InterPro"/>
</dbReference>
<name>A0A1J1IY33_9DIPT</name>
<feature type="domain" description="POU-specific" evidence="6">
    <location>
        <begin position="216"/>
        <end position="229"/>
    </location>
</feature>
<gene>
    <name evidence="7" type="ORF">CLUMA_CG016503</name>
</gene>
<dbReference type="GO" id="GO:0005771">
    <property type="term" value="C:multivesicular body"/>
    <property type="evidence" value="ECO:0007669"/>
    <property type="project" value="TreeGrafter"/>
</dbReference>
<dbReference type="Pfam" id="PF03357">
    <property type="entry name" value="Snf7"/>
    <property type="match status" value="1"/>
</dbReference>
<dbReference type="Gene3D" id="1.10.287.1060">
    <property type="entry name" value="ESAT-6-like"/>
    <property type="match status" value="1"/>
</dbReference>
<evidence type="ECO:0000259" key="6">
    <source>
        <dbReference type="PROSITE" id="PS51179"/>
    </source>
</evidence>
<dbReference type="GO" id="GO:0032511">
    <property type="term" value="P:late endosome to vacuole transport via multivesicular body sorting pathway"/>
    <property type="evidence" value="ECO:0007669"/>
    <property type="project" value="TreeGrafter"/>
</dbReference>